<dbReference type="EMBL" id="QYZP01000001">
    <property type="protein sequence ID" value="RJN32614.1"/>
    <property type="molecule type" value="Genomic_DNA"/>
</dbReference>
<comment type="catalytic activity">
    <reaction evidence="1">
        <text>L-ribulose 5-phosphate = D-xylulose 5-phosphate</text>
        <dbReference type="Rhea" id="RHEA:22368"/>
        <dbReference type="ChEBI" id="CHEBI:57737"/>
        <dbReference type="ChEBI" id="CHEBI:58226"/>
        <dbReference type="EC" id="5.1.3.4"/>
    </reaction>
</comment>
<comment type="similarity">
    <text evidence="3">Belongs to the aldolase class II family. AraD/FucA subfamily.</text>
</comment>
<evidence type="ECO:0000256" key="3">
    <source>
        <dbReference type="ARBA" id="ARBA00010037"/>
    </source>
</evidence>
<dbReference type="AlphaFoldDB" id="A0A3A4FCV8"/>
<evidence type="ECO:0000256" key="5">
    <source>
        <dbReference type="ARBA" id="ARBA00022723"/>
    </source>
</evidence>
<feature type="domain" description="Class II aldolase/adducin N-terminal" evidence="7">
    <location>
        <begin position="20"/>
        <end position="209"/>
    </location>
</feature>
<dbReference type="Pfam" id="PF00596">
    <property type="entry name" value="Aldolase_II"/>
    <property type="match status" value="1"/>
</dbReference>
<dbReference type="InterPro" id="IPR036409">
    <property type="entry name" value="Aldolase_II/adducin_N_sf"/>
</dbReference>
<dbReference type="RefSeq" id="WP_119901660.1">
    <property type="nucleotide sequence ID" value="NZ_QYZP01000001.1"/>
</dbReference>
<evidence type="ECO:0000256" key="1">
    <source>
        <dbReference type="ARBA" id="ARBA00001726"/>
    </source>
</evidence>
<dbReference type="PANTHER" id="PTHR22789">
    <property type="entry name" value="FUCULOSE PHOSPHATE ALDOLASE"/>
    <property type="match status" value="1"/>
</dbReference>
<dbReference type="GO" id="GO:0046872">
    <property type="term" value="F:metal ion binding"/>
    <property type="evidence" value="ECO:0007669"/>
    <property type="project" value="UniProtKB-KW"/>
</dbReference>
<evidence type="ECO:0000256" key="6">
    <source>
        <dbReference type="ARBA" id="ARBA00022833"/>
    </source>
</evidence>
<dbReference type="Proteomes" id="UP000266615">
    <property type="component" value="Unassembled WGS sequence"/>
</dbReference>
<name>A0A3A4FCV8_9MICC</name>
<keyword evidence="6" id="KW-0862">Zinc</keyword>
<dbReference type="NCBIfam" id="NF005123">
    <property type="entry name" value="PRK06557.1"/>
    <property type="match status" value="1"/>
</dbReference>
<dbReference type="GO" id="GO:0019323">
    <property type="term" value="P:pentose catabolic process"/>
    <property type="evidence" value="ECO:0007669"/>
    <property type="project" value="TreeGrafter"/>
</dbReference>
<dbReference type="InterPro" id="IPR001303">
    <property type="entry name" value="Aldolase_II/adducin_N"/>
</dbReference>
<protein>
    <recommendedName>
        <fullName evidence="4">L-ribulose-5-phosphate 4-epimerase</fullName>
        <ecNumber evidence="4">5.1.3.4</ecNumber>
    </recommendedName>
</protein>
<dbReference type="InterPro" id="IPR050197">
    <property type="entry name" value="Aldolase_class_II_sugar_metab"/>
</dbReference>
<proteinExistence type="inferred from homology"/>
<evidence type="ECO:0000313" key="9">
    <source>
        <dbReference type="Proteomes" id="UP000266615"/>
    </source>
</evidence>
<comment type="cofactor">
    <cofactor evidence="2">
        <name>Zn(2+)</name>
        <dbReference type="ChEBI" id="CHEBI:29105"/>
    </cofactor>
</comment>
<evidence type="ECO:0000259" key="7">
    <source>
        <dbReference type="SMART" id="SM01007"/>
    </source>
</evidence>
<dbReference type="Gene3D" id="3.40.225.10">
    <property type="entry name" value="Class II aldolase/adducin N-terminal domain"/>
    <property type="match status" value="1"/>
</dbReference>
<keyword evidence="5" id="KW-0479">Metal-binding</keyword>
<dbReference type="PANTHER" id="PTHR22789:SF8">
    <property type="entry name" value="L-RIBULOSE-5-PHOSPHATE 4-EPIMERASE SGBE"/>
    <property type="match status" value="1"/>
</dbReference>
<gene>
    <name evidence="8" type="ORF">D3250_01910</name>
</gene>
<comment type="caution">
    <text evidence="8">The sequence shown here is derived from an EMBL/GenBank/DDBJ whole genome shotgun (WGS) entry which is preliminary data.</text>
</comment>
<dbReference type="GO" id="GO:0016832">
    <property type="term" value="F:aldehyde-lyase activity"/>
    <property type="evidence" value="ECO:0007669"/>
    <property type="project" value="TreeGrafter"/>
</dbReference>
<dbReference type="SUPFAM" id="SSF53639">
    <property type="entry name" value="AraD/HMP-PK domain-like"/>
    <property type="match status" value="1"/>
</dbReference>
<dbReference type="GO" id="GO:0005829">
    <property type="term" value="C:cytosol"/>
    <property type="evidence" value="ECO:0007669"/>
    <property type="project" value="TreeGrafter"/>
</dbReference>
<evidence type="ECO:0000313" key="8">
    <source>
        <dbReference type="EMBL" id="RJN32614.1"/>
    </source>
</evidence>
<reference evidence="8 9" key="1">
    <citation type="submission" date="2018-09" db="EMBL/GenBank/DDBJ databases">
        <title>Nesterenkonia natronophila sp. nov., an alkaliphilic actinobacteriume isolated from a soda lake, and emended description of the genus Nesterenkonia.</title>
        <authorList>
            <person name="Menes R.J."/>
            <person name="Iriarte A."/>
        </authorList>
    </citation>
    <scope>NUCLEOTIDE SEQUENCE [LARGE SCALE GENOMIC DNA]</scope>
    <source>
        <strain evidence="8 9">M8</strain>
    </source>
</reference>
<keyword evidence="9" id="KW-1185">Reference proteome</keyword>
<evidence type="ECO:0000256" key="2">
    <source>
        <dbReference type="ARBA" id="ARBA00001947"/>
    </source>
</evidence>
<dbReference type="OrthoDB" id="9786287at2"/>
<sequence>MLRLNALPPEIQDSVAETQRRVASLHKELTRNRLVVWTAGNVSERVPGSGNAGVPGLFVIKPSGVSYDALSPEVMVVCELDGNKINDGTADRLQPSSDTAAHAYVYRHMGEIGGVVHTHSTYATAWAARQEPIPCALTMMADEFGGDIPVGPFALIGDDSIGRGIVETLRHSRSPAVLMAQHGPFTIGPDAEAAVKAAVMCEDVARTIHIARQHDDVRRIDQELIDALYRRYQRAYGQRN</sequence>
<dbReference type="EC" id="5.1.3.4" evidence="4"/>
<accession>A0A3A4FCV8</accession>
<dbReference type="GO" id="GO:0008742">
    <property type="term" value="F:L-ribulose-phosphate 4-epimerase activity"/>
    <property type="evidence" value="ECO:0007669"/>
    <property type="project" value="UniProtKB-EC"/>
</dbReference>
<evidence type="ECO:0000256" key="4">
    <source>
        <dbReference type="ARBA" id="ARBA00013186"/>
    </source>
</evidence>
<dbReference type="SMART" id="SM01007">
    <property type="entry name" value="Aldolase_II"/>
    <property type="match status" value="1"/>
</dbReference>
<organism evidence="8 9">
    <name type="scientific">Nesterenkonia natronophila</name>
    <dbReference type="NCBI Taxonomy" id="2174932"/>
    <lineage>
        <taxon>Bacteria</taxon>
        <taxon>Bacillati</taxon>
        <taxon>Actinomycetota</taxon>
        <taxon>Actinomycetes</taxon>
        <taxon>Micrococcales</taxon>
        <taxon>Micrococcaceae</taxon>
        <taxon>Nesterenkonia</taxon>
    </lineage>
</organism>